<gene>
    <name evidence="1" type="ORF">NP511_09265</name>
</gene>
<dbReference type="Proteomes" id="UP001224926">
    <property type="component" value="Chromosome"/>
</dbReference>
<protein>
    <submittedName>
        <fullName evidence="1">Uncharacterized protein</fullName>
    </submittedName>
</protein>
<dbReference type="AlphaFoldDB" id="A0AAF0PEP1"/>
<reference evidence="1 2" key="1">
    <citation type="submission" date="2022-07" db="EMBL/GenBank/DDBJ databases">
        <title>Two temperate virus in Haloterrigena jeotgali A29.</title>
        <authorList>
            <person name="Deng X."/>
        </authorList>
    </citation>
    <scope>NUCLEOTIDE SEQUENCE [LARGE SCALE GENOMIC DNA]</scope>
    <source>
        <strain evidence="1 2">A29</strain>
    </source>
</reference>
<dbReference type="RefSeq" id="WP_006182904.1">
    <property type="nucleotide sequence ID" value="NZ_CP101873.1"/>
</dbReference>
<sequence length="58" mass="6060">MSTHSDPTRAAVRCEGCGVILVAEITGDDSIRPLGTSEDCVCGDGSFVRLERPATVAH</sequence>
<dbReference type="EMBL" id="CP101873">
    <property type="protein sequence ID" value="WMT09801.1"/>
    <property type="molecule type" value="Genomic_DNA"/>
</dbReference>
<evidence type="ECO:0000313" key="2">
    <source>
        <dbReference type="Proteomes" id="UP001224926"/>
    </source>
</evidence>
<name>A0AAF0PEP1_9EURY</name>
<proteinExistence type="predicted"/>
<keyword evidence="2" id="KW-1185">Reference proteome</keyword>
<dbReference type="GeneID" id="55316401"/>
<evidence type="ECO:0000313" key="1">
    <source>
        <dbReference type="EMBL" id="WMT09801.1"/>
    </source>
</evidence>
<organism evidence="1 2">
    <name type="scientific">Natrinema thermotolerans</name>
    <dbReference type="NCBI Taxonomy" id="121872"/>
    <lineage>
        <taxon>Archaea</taxon>
        <taxon>Methanobacteriati</taxon>
        <taxon>Methanobacteriota</taxon>
        <taxon>Stenosarchaea group</taxon>
        <taxon>Halobacteria</taxon>
        <taxon>Halobacteriales</taxon>
        <taxon>Natrialbaceae</taxon>
        <taxon>Natrinema</taxon>
    </lineage>
</organism>
<accession>A0AAF0PEP1</accession>